<proteinExistence type="predicted"/>
<accession>A0A6B3LN42</accession>
<sequence length="136" mass="15820">MKYLGLTGLLILIPFVVFSQSRKFTDADINNSGAIKLVFVTTVNEARELADKDIKNEMPFLLLRSGIAPVVYDKDSSFESKYNVFYFEDGCTGPDYSLTEEYNFVILDYLQRTYGNEWKRKVRKDVVGYRKWKSKK</sequence>
<evidence type="ECO:0000313" key="2">
    <source>
        <dbReference type="Proteomes" id="UP000474777"/>
    </source>
</evidence>
<reference evidence="1 2" key="1">
    <citation type="submission" date="2020-02" db="EMBL/GenBank/DDBJ databases">
        <authorList>
            <person name="Kim M.K."/>
        </authorList>
    </citation>
    <scope>NUCLEOTIDE SEQUENCE [LARGE SCALE GENOMIC DNA]</scope>
    <source>
        <strain evidence="1 2">BT327</strain>
    </source>
</reference>
<comment type="caution">
    <text evidence="1">The sequence shown here is derived from an EMBL/GenBank/DDBJ whole genome shotgun (WGS) entry which is preliminary data.</text>
</comment>
<evidence type="ECO:0000313" key="1">
    <source>
        <dbReference type="EMBL" id="NEM98189.1"/>
    </source>
</evidence>
<organism evidence="1 2">
    <name type="scientific">Pontibacter burrus</name>
    <dbReference type="NCBI Taxonomy" id="2704466"/>
    <lineage>
        <taxon>Bacteria</taxon>
        <taxon>Pseudomonadati</taxon>
        <taxon>Bacteroidota</taxon>
        <taxon>Cytophagia</taxon>
        <taxon>Cytophagales</taxon>
        <taxon>Hymenobacteraceae</taxon>
        <taxon>Pontibacter</taxon>
    </lineage>
</organism>
<dbReference type="AlphaFoldDB" id="A0A6B3LN42"/>
<protein>
    <submittedName>
        <fullName evidence="1">Uncharacterized protein</fullName>
    </submittedName>
</protein>
<dbReference type="Proteomes" id="UP000474777">
    <property type="component" value="Unassembled WGS sequence"/>
</dbReference>
<gene>
    <name evidence="1" type="ORF">GXP69_10815</name>
</gene>
<dbReference type="RefSeq" id="WP_163915076.1">
    <property type="nucleotide sequence ID" value="NZ_JAAGWD010000004.1"/>
</dbReference>
<keyword evidence="2" id="KW-1185">Reference proteome</keyword>
<dbReference type="EMBL" id="JAAGWD010000004">
    <property type="protein sequence ID" value="NEM98189.1"/>
    <property type="molecule type" value="Genomic_DNA"/>
</dbReference>
<name>A0A6B3LN42_9BACT</name>